<dbReference type="Proteomes" id="UP000789738">
    <property type="component" value="Unassembled WGS sequence"/>
</dbReference>
<dbReference type="AlphaFoldDB" id="A0AA86JKH0"/>
<name>A0AA86JKH0_9CLOT</name>
<protein>
    <submittedName>
        <fullName evidence="1">Uncharacterized protein</fullName>
    </submittedName>
</protein>
<organism evidence="1 2">
    <name type="scientific">Clostridium neonatale</name>
    <dbReference type="NCBI Taxonomy" id="137838"/>
    <lineage>
        <taxon>Bacteria</taxon>
        <taxon>Bacillati</taxon>
        <taxon>Bacillota</taxon>
        <taxon>Clostridia</taxon>
        <taxon>Eubacteriales</taxon>
        <taxon>Clostridiaceae</taxon>
        <taxon>Clostridium</taxon>
    </lineage>
</organism>
<evidence type="ECO:0000313" key="2">
    <source>
        <dbReference type="Proteomes" id="UP000789738"/>
    </source>
</evidence>
<comment type="caution">
    <text evidence="1">The sequence shown here is derived from an EMBL/GenBank/DDBJ whole genome shotgun (WGS) entry which is preliminary data.</text>
</comment>
<accession>A0AA86JKH0</accession>
<evidence type="ECO:0000313" key="1">
    <source>
        <dbReference type="EMBL" id="CAG9713870.1"/>
    </source>
</evidence>
<proteinExistence type="predicted"/>
<gene>
    <name evidence="1" type="ORF">CNEO_60055</name>
</gene>
<reference evidence="1" key="1">
    <citation type="submission" date="2021-10" db="EMBL/GenBank/DDBJ databases">
        <authorList>
            <person name="Mesa V."/>
        </authorList>
    </citation>
    <scope>NUCLEOTIDE SEQUENCE</scope>
    <source>
        <strain evidence="1">CC3_PB</strain>
    </source>
</reference>
<sequence>MSMGNPVVKTEGRTYTPLWESGSAVFSDRTLAEGKRKIKIFII</sequence>
<dbReference type="EMBL" id="CAKJVE010000006">
    <property type="protein sequence ID" value="CAG9713870.1"/>
    <property type="molecule type" value="Genomic_DNA"/>
</dbReference>